<reference evidence="2" key="1">
    <citation type="submission" date="2020-05" db="EMBL/GenBank/DDBJ databases">
        <authorList>
            <person name="Chiriac C."/>
            <person name="Salcher M."/>
            <person name="Ghai R."/>
            <person name="Kavagutti S V."/>
        </authorList>
    </citation>
    <scope>NUCLEOTIDE SEQUENCE</scope>
</reference>
<sequence>AWITANPTLDAGELGYETDTGNFKIGNGTSAWNSLSYAAYDSALLEARLAQEAWHKPVRLTTAAVLPNTPTYTAGSTDLDGGTGTGAYLQASSNIRLVVDGTNVVTNDRILVKNQATASQNGVYIATNQGSASVPWRLTRATDMNGSAIGQATQGEVVGTLEGTVNYNQQFSISSIGTGTSGAHLFGSDSITFQQITGTASFNAGDGLTVYDNTLSIGTAASSRILVTENAIDLAPITQSDNNAAAVNTFVSNITRDGYGRVLGVTTNDVTLTLGTHTTGDYVAGVTAGTGVTVTNSGGEGSSPTVAIGQDVASSATPTFAGLNLNGNIVFEGTTANDFETTISVTDPTADRTITFPDATTTVVGTDTTQTLSNKTLTTPTINGPSITAVGQTPTIHGIYIPDTHNIIFEGGTANDFETTLYVVEPTADRTVSLPDATTTLVGKDTTDTLTNKTLTSPKINEDVALTATATELNYVDGVTSAIQTQIDTKAPSNSPTFTGTVTIPDNTVALGTKTTGDYVASLVAGTGVTLTNNSGETATPTIAIGQAVGTASNVTFNDLVVSGNLTVSGTTTTLNTETMTINDNIIVLNNNATGAPSESAGIEIERGSSTNVVLRWDESSDKWQITNDGSTYEDIATTTYAAPINNASFTGTFSAPTGTITSTMLANGTIVDADINSSAAIALSKLATSTAGNIIVYNSSGVPTSVTETGDITISDTGVTAIASGVIVNANISATAAIDLGKLADVSTNAQTASYTLVLADKNKVVEMGVGSANNLTVPLNSSVAYPVGSQINILQTGAGQTTIVATGGVTINATPGLKMRAQWSYATLIKRATNTWVLVGDISA</sequence>
<evidence type="ECO:0000313" key="2">
    <source>
        <dbReference type="EMBL" id="CAB5222140.1"/>
    </source>
</evidence>
<organism evidence="2">
    <name type="scientific">uncultured Caudovirales phage</name>
    <dbReference type="NCBI Taxonomy" id="2100421"/>
    <lineage>
        <taxon>Viruses</taxon>
        <taxon>Duplodnaviria</taxon>
        <taxon>Heunggongvirae</taxon>
        <taxon>Uroviricota</taxon>
        <taxon>Caudoviricetes</taxon>
        <taxon>Peduoviridae</taxon>
        <taxon>Maltschvirus</taxon>
        <taxon>Maltschvirus maltsch</taxon>
    </lineage>
</organism>
<dbReference type="EMBL" id="LR798301">
    <property type="protein sequence ID" value="CAB5222140.1"/>
    <property type="molecule type" value="Genomic_DNA"/>
</dbReference>
<protein>
    <recommendedName>
        <fullName evidence="1">Major tropism determinant N-terminal domain-containing protein</fullName>
    </recommendedName>
</protein>
<feature type="domain" description="Major tropism determinant N-terminal" evidence="1">
    <location>
        <begin position="2"/>
        <end position="30"/>
    </location>
</feature>
<evidence type="ECO:0000259" key="1">
    <source>
        <dbReference type="Pfam" id="PF18454"/>
    </source>
</evidence>
<proteinExistence type="predicted"/>
<accession>A0A6J7WWK1</accession>
<gene>
    <name evidence="2" type="ORF">UFOVP361_1</name>
</gene>
<dbReference type="SUPFAM" id="SSF69349">
    <property type="entry name" value="Phage fibre proteins"/>
    <property type="match status" value="1"/>
</dbReference>
<dbReference type="Pfam" id="PF18454">
    <property type="entry name" value="Mtd_N"/>
    <property type="match status" value="1"/>
</dbReference>
<name>A0A6J7WWK1_9CAUD</name>
<dbReference type="InterPro" id="IPR041352">
    <property type="entry name" value="Mtd_N"/>
</dbReference>
<feature type="non-terminal residue" evidence="2">
    <location>
        <position position="1"/>
    </location>
</feature>